<evidence type="ECO:0000313" key="11">
    <source>
        <dbReference type="EMBL" id="EZA48275.1"/>
    </source>
</evidence>
<feature type="transmembrane region" description="Helical" evidence="10">
    <location>
        <begin position="38"/>
        <end position="58"/>
    </location>
</feature>
<reference evidence="12" key="2">
    <citation type="journal article" date="2018" name="Genome Res.">
        <title>The genomic architecture and molecular evolution of ant odorant receptors.</title>
        <authorList>
            <person name="McKenzie S.K."/>
            <person name="Kronauer D.J.C."/>
        </authorList>
    </citation>
    <scope>NUCLEOTIDE SEQUENCE [LARGE SCALE GENOMIC DNA]</scope>
    <source>
        <strain evidence="12">Clonal line C1</strain>
    </source>
</reference>
<comment type="subcellular location">
    <subcellularLocation>
        <location evidence="1 10">Cell membrane</location>
        <topology evidence="1 10">Multi-pass membrane protein</topology>
    </subcellularLocation>
</comment>
<name>A0A026VX93_OOCBI</name>
<keyword evidence="7 10" id="KW-0472">Membrane</keyword>
<dbReference type="OMA" id="CESICRA"/>
<evidence type="ECO:0000256" key="8">
    <source>
        <dbReference type="ARBA" id="ARBA00023170"/>
    </source>
</evidence>
<keyword evidence="9 10" id="KW-0807">Transducer</keyword>
<feature type="transmembrane region" description="Helical" evidence="10">
    <location>
        <begin position="12"/>
        <end position="29"/>
    </location>
</feature>
<feature type="transmembrane region" description="Helical" evidence="10">
    <location>
        <begin position="277"/>
        <end position="300"/>
    </location>
</feature>
<organism evidence="11 13">
    <name type="scientific">Ooceraea biroi</name>
    <name type="common">Clonal raider ant</name>
    <name type="synonym">Cerapachys biroi</name>
    <dbReference type="NCBI Taxonomy" id="2015173"/>
    <lineage>
        <taxon>Eukaryota</taxon>
        <taxon>Metazoa</taxon>
        <taxon>Ecdysozoa</taxon>
        <taxon>Arthropoda</taxon>
        <taxon>Hexapoda</taxon>
        <taxon>Insecta</taxon>
        <taxon>Pterygota</taxon>
        <taxon>Neoptera</taxon>
        <taxon>Endopterygota</taxon>
        <taxon>Hymenoptera</taxon>
        <taxon>Apocrita</taxon>
        <taxon>Aculeata</taxon>
        <taxon>Formicoidea</taxon>
        <taxon>Formicidae</taxon>
        <taxon>Dorylinae</taxon>
        <taxon>Ooceraea</taxon>
    </lineage>
</organism>
<evidence type="ECO:0000256" key="3">
    <source>
        <dbReference type="ARBA" id="ARBA00022606"/>
    </source>
</evidence>
<reference evidence="12" key="3">
    <citation type="submission" date="2018-07" db="EMBL/GenBank/DDBJ databases">
        <authorList>
            <person name="Mckenzie S.K."/>
            <person name="Kronauer D.J.C."/>
        </authorList>
    </citation>
    <scope>NUCLEOTIDE SEQUENCE</scope>
    <source>
        <strain evidence="12">Clonal line C1</strain>
    </source>
</reference>
<dbReference type="GO" id="GO:0007165">
    <property type="term" value="P:signal transduction"/>
    <property type="evidence" value="ECO:0007669"/>
    <property type="project" value="UniProtKB-KW"/>
</dbReference>
<dbReference type="InterPro" id="IPR004117">
    <property type="entry name" value="7tm6_olfct_rcpt"/>
</dbReference>
<evidence type="ECO:0000256" key="2">
    <source>
        <dbReference type="ARBA" id="ARBA00022475"/>
    </source>
</evidence>
<dbReference type="GO" id="GO:0005886">
    <property type="term" value="C:plasma membrane"/>
    <property type="evidence" value="ECO:0007669"/>
    <property type="project" value="UniProtKB-SubCell"/>
</dbReference>
<feature type="transmembrane region" description="Helical" evidence="10">
    <location>
        <begin position="122"/>
        <end position="143"/>
    </location>
</feature>
<dbReference type="Proteomes" id="UP000279307">
    <property type="component" value="Chromosome 3"/>
</dbReference>
<proteinExistence type="inferred from homology"/>
<evidence type="ECO:0000256" key="1">
    <source>
        <dbReference type="ARBA" id="ARBA00004651"/>
    </source>
</evidence>
<keyword evidence="4 10" id="KW-0812">Transmembrane</keyword>
<feature type="transmembrane region" description="Helical" evidence="10">
    <location>
        <begin position="307"/>
        <end position="326"/>
    </location>
</feature>
<keyword evidence="3 10" id="KW-0716">Sensory transduction</keyword>
<dbReference type="PANTHER" id="PTHR21137:SF35">
    <property type="entry name" value="ODORANT RECEPTOR 19A-RELATED"/>
    <property type="match status" value="1"/>
</dbReference>
<keyword evidence="8 10" id="KW-0675">Receptor</keyword>
<comment type="caution">
    <text evidence="10">Lacks conserved residue(s) required for the propagation of feature annotation.</text>
</comment>
<evidence type="ECO:0000256" key="5">
    <source>
        <dbReference type="ARBA" id="ARBA00022725"/>
    </source>
</evidence>
<sequence>MTDAKDMWQSRHYIVLKLYLIITGIWPYHKPRVRYVRFAFWFAFGFTILIPQSLFLLILPTTLDDIFECMPSICVSILCSFKIAIVMLNSDKVKMCFNIMEKDWLSLKTDTERAILQRHAKYGYYTSLFFTVMMHTTVGLFILKPIMYTLINDATLNITTKSTIPSASKLPFHVEYGQHFNQYLYLIALHCYGGIGGHCVASIVADSLYYTLIQHACGMFSVIGHMLENIGKNNDINFDLNPDKIDDDNYNKTLNCLRRHLHIIQFAEFIEIIYTKIYLVSANINMIAGSLVGIQVLMNINKTAKDIVAPLTVYIAQLLHLFLHFWQAQFLLDYSVLPYESICRANWYYTSKRCQKLLLLIMNRTMKPCKITAGKIMILSIESFAAVVKASVSYLTIFRSLQQ</sequence>
<accession>A0A026VX93</accession>
<evidence type="ECO:0000256" key="6">
    <source>
        <dbReference type="ARBA" id="ARBA00022989"/>
    </source>
</evidence>
<dbReference type="GO" id="GO:0004984">
    <property type="term" value="F:olfactory receptor activity"/>
    <property type="evidence" value="ECO:0007669"/>
    <property type="project" value="InterPro"/>
</dbReference>
<gene>
    <name evidence="12" type="ORF">DMN91_003123</name>
    <name evidence="11" type="ORF">X777_14075</name>
</gene>
<dbReference type="GO" id="GO:0005549">
    <property type="term" value="F:odorant binding"/>
    <property type="evidence" value="ECO:0007669"/>
    <property type="project" value="InterPro"/>
</dbReference>
<dbReference type="OrthoDB" id="7548151at2759"/>
<comment type="similarity">
    <text evidence="10">Belongs to the insect chemoreceptor superfamily. Heteromeric odorant receptor channel (TC 1.A.69) family.</text>
</comment>
<feature type="transmembrane region" description="Helical" evidence="10">
    <location>
        <begin position="376"/>
        <end position="397"/>
    </location>
</feature>
<evidence type="ECO:0000256" key="10">
    <source>
        <dbReference type="RuleBase" id="RU351113"/>
    </source>
</evidence>
<dbReference type="EMBL" id="KK107652">
    <property type="protein sequence ID" value="EZA48275.1"/>
    <property type="molecule type" value="Genomic_DNA"/>
</dbReference>
<keyword evidence="13" id="KW-1185">Reference proteome</keyword>
<feature type="transmembrane region" description="Helical" evidence="10">
    <location>
        <begin position="70"/>
        <end position="88"/>
    </location>
</feature>
<reference evidence="11 13" key="1">
    <citation type="journal article" date="2014" name="Curr. Biol.">
        <title>The genome of the clonal raider ant Cerapachys biroi.</title>
        <authorList>
            <person name="Oxley P.R."/>
            <person name="Ji L."/>
            <person name="Fetter-Pruneda I."/>
            <person name="McKenzie S.K."/>
            <person name="Li C."/>
            <person name="Hu H."/>
            <person name="Zhang G."/>
            <person name="Kronauer D.J."/>
        </authorList>
    </citation>
    <scope>NUCLEOTIDE SEQUENCE [LARGE SCALE GENOMIC DNA]</scope>
</reference>
<protein>
    <recommendedName>
        <fullName evidence="10">Odorant receptor</fullName>
    </recommendedName>
</protein>
<dbReference type="PANTHER" id="PTHR21137">
    <property type="entry name" value="ODORANT RECEPTOR"/>
    <property type="match status" value="1"/>
</dbReference>
<dbReference type="EMBL" id="QOIP01000003">
    <property type="protein sequence ID" value="RLU25031.1"/>
    <property type="molecule type" value="Genomic_DNA"/>
</dbReference>
<keyword evidence="6 10" id="KW-1133">Transmembrane helix</keyword>
<feature type="transmembrane region" description="Helical" evidence="10">
    <location>
        <begin position="183"/>
        <end position="201"/>
    </location>
</feature>
<keyword evidence="2" id="KW-1003">Cell membrane</keyword>
<evidence type="ECO:0000256" key="9">
    <source>
        <dbReference type="ARBA" id="ARBA00023224"/>
    </source>
</evidence>
<evidence type="ECO:0000313" key="12">
    <source>
        <dbReference type="EMBL" id="RLU25031.1"/>
    </source>
</evidence>
<evidence type="ECO:0000256" key="7">
    <source>
        <dbReference type="ARBA" id="ARBA00023136"/>
    </source>
</evidence>
<keyword evidence="5 10" id="KW-0552">Olfaction</keyword>
<evidence type="ECO:0000256" key="4">
    <source>
        <dbReference type="ARBA" id="ARBA00022692"/>
    </source>
</evidence>
<dbReference type="AlphaFoldDB" id="A0A026VX93"/>
<evidence type="ECO:0000313" key="13">
    <source>
        <dbReference type="Proteomes" id="UP000053097"/>
    </source>
</evidence>
<dbReference type="Pfam" id="PF02949">
    <property type="entry name" value="7tm_6"/>
    <property type="match status" value="1"/>
</dbReference>
<dbReference type="Proteomes" id="UP000053097">
    <property type="component" value="Unassembled WGS sequence"/>
</dbReference>